<dbReference type="GO" id="GO:0045947">
    <property type="term" value="P:negative regulation of translational initiation"/>
    <property type="evidence" value="ECO:0007669"/>
    <property type="project" value="UniProtKB-UniRule"/>
</dbReference>
<comment type="subunit">
    <text evidence="4">Homodimer; the beta-strands of each monomer intercalate to form a hydrophobic core, while the alpha-helices form wings that extend away from the core.</text>
</comment>
<evidence type="ECO:0000256" key="4">
    <source>
        <dbReference type="HAMAP-Rule" id="MF_00167"/>
    </source>
</evidence>
<reference evidence="5 6" key="1">
    <citation type="submission" date="2016-02" db="EMBL/GenBank/DDBJ databases">
        <title>Draft genome sequence of Thermodesulfatator sp. S606.</title>
        <authorList>
            <person name="Lai Q."/>
            <person name="Cao J."/>
            <person name="Dupont S."/>
            <person name="Shao Z."/>
            <person name="Jebbar M."/>
            <person name="Alain K."/>
        </authorList>
    </citation>
    <scope>NUCLEOTIDE SEQUENCE [LARGE SCALE GENOMIC DNA]</scope>
    <source>
        <strain evidence="5 6">S606</strain>
    </source>
</reference>
<dbReference type="OrthoDB" id="9809061at2"/>
<comment type="function">
    <text evidence="4">A translational regulator that binds mRNA to regulate translation initiation and/or mRNA stability. Usually binds in the 5'-UTR at or near the Shine-Dalgarno sequence preventing ribosome-binding, thus repressing translation. Its main target seems to be the major flagellin gene, while its function is anatagonized by FliW.</text>
</comment>
<evidence type="ECO:0000313" key="6">
    <source>
        <dbReference type="Proteomes" id="UP000076964"/>
    </source>
</evidence>
<dbReference type="Proteomes" id="UP000076964">
    <property type="component" value="Unassembled WGS sequence"/>
</dbReference>
<dbReference type="GO" id="GO:0048027">
    <property type="term" value="F:mRNA 5'-UTR binding"/>
    <property type="evidence" value="ECO:0007669"/>
    <property type="project" value="UniProtKB-UniRule"/>
</dbReference>
<accession>A0A177E9F2</accession>
<comment type="subcellular location">
    <subcellularLocation>
        <location evidence="4">Cytoplasm</location>
    </subcellularLocation>
</comment>
<dbReference type="InterPro" id="IPR003751">
    <property type="entry name" value="CsrA"/>
</dbReference>
<dbReference type="GO" id="GO:0044781">
    <property type="term" value="P:bacterial-type flagellum organization"/>
    <property type="evidence" value="ECO:0007669"/>
    <property type="project" value="UniProtKB-KW"/>
</dbReference>
<evidence type="ECO:0000313" key="5">
    <source>
        <dbReference type="EMBL" id="OAG28583.1"/>
    </source>
</evidence>
<keyword evidence="2 4" id="KW-0810">Translation regulation</keyword>
<dbReference type="GO" id="GO:0006109">
    <property type="term" value="P:regulation of carbohydrate metabolic process"/>
    <property type="evidence" value="ECO:0007669"/>
    <property type="project" value="InterPro"/>
</dbReference>
<dbReference type="InterPro" id="IPR036107">
    <property type="entry name" value="CsrA_sf"/>
</dbReference>
<dbReference type="STRING" id="1795632.TH606_01095"/>
<dbReference type="GO" id="GO:1902208">
    <property type="term" value="P:regulation of bacterial-type flagellum assembly"/>
    <property type="evidence" value="ECO:0007669"/>
    <property type="project" value="UniProtKB-UniRule"/>
</dbReference>
<dbReference type="SUPFAM" id="SSF117130">
    <property type="entry name" value="CsrA-like"/>
    <property type="match status" value="1"/>
</dbReference>
<evidence type="ECO:0000256" key="1">
    <source>
        <dbReference type="ARBA" id="ARBA00022490"/>
    </source>
</evidence>
<dbReference type="PANTHER" id="PTHR34984">
    <property type="entry name" value="CARBON STORAGE REGULATOR"/>
    <property type="match status" value="1"/>
</dbReference>
<dbReference type="GO" id="GO:0005829">
    <property type="term" value="C:cytosol"/>
    <property type="evidence" value="ECO:0007669"/>
    <property type="project" value="TreeGrafter"/>
</dbReference>
<keyword evidence="3 4" id="KW-0694">RNA-binding</keyword>
<dbReference type="Gene3D" id="2.60.40.4380">
    <property type="entry name" value="Translational regulator CsrA"/>
    <property type="match status" value="1"/>
</dbReference>
<protein>
    <recommendedName>
        <fullName evidence="4">Translational regulator CsrA</fullName>
    </recommendedName>
</protein>
<keyword evidence="6" id="KW-1185">Reference proteome</keyword>
<keyword evidence="4" id="KW-0678">Repressor</keyword>
<dbReference type="GO" id="GO:0006402">
    <property type="term" value="P:mRNA catabolic process"/>
    <property type="evidence" value="ECO:0007669"/>
    <property type="project" value="InterPro"/>
</dbReference>
<dbReference type="PANTHER" id="PTHR34984:SF1">
    <property type="entry name" value="CARBON STORAGE REGULATOR"/>
    <property type="match status" value="1"/>
</dbReference>
<dbReference type="EMBL" id="LSFI01000003">
    <property type="protein sequence ID" value="OAG28583.1"/>
    <property type="molecule type" value="Genomic_DNA"/>
</dbReference>
<dbReference type="HAMAP" id="MF_00167">
    <property type="entry name" value="CsrA"/>
    <property type="match status" value="1"/>
</dbReference>
<organism evidence="5 6">
    <name type="scientific">Thermodesulfatator autotrophicus</name>
    <dbReference type="NCBI Taxonomy" id="1795632"/>
    <lineage>
        <taxon>Bacteria</taxon>
        <taxon>Pseudomonadati</taxon>
        <taxon>Thermodesulfobacteriota</taxon>
        <taxon>Thermodesulfobacteria</taxon>
        <taxon>Thermodesulfobacteriales</taxon>
        <taxon>Thermodesulfatatoraceae</taxon>
        <taxon>Thermodesulfatator</taxon>
    </lineage>
</organism>
<dbReference type="RefSeq" id="WP_068540736.1">
    <property type="nucleotide sequence ID" value="NZ_LSFI01000003.1"/>
</dbReference>
<dbReference type="NCBIfam" id="TIGR00202">
    <property type="entry name" value="csrA"/>
    <property type="match status" value="1"/>
</dbReference>
<name>A0A177E9F2_9BACT</name>
<gene>
    <name evidence="4" type="primary">csrA</name>
    <name evidence="5" type="ORF">TH606_01095</name>
</gene>
<proteinExistence type="inferred from homology"/>
<dbReference type="NCBIfam" id="NF002469">
    <property type="entry name" value="PRK01712.1"/>
    <property type="match status" value="1"/>
</dbReference>
<comment type="similarity">
    <text evidence="4">Belongs to the CsrA/RsmA family.</text>
</comment>
<dbReference type="Pfam" id="PF02599">
    <property type="entry name" value="CsrA"/>
    <property type="match status" value="1"/>
</dbReference>
<evidence type="ECO:0000256" key="2">
    <source>
        <dbReference type="ARBA" id="ARBA00022845"/>
    </source>
</evidence>
<keyword evidence="4" id="KW-1005">Bacterial flagellum biogenesis</keyword>
<keyword evidence="1 4" id="KW-0963">Cytoplasm</keyword>
<evidence type="ECO:0000256" key="3">
    <source>
        <dbReference type="ARBA" id="ARBA00022884"/>
    </source>
</evidence>
<comment type="caution">
    <text evidence="5">The sequence shown here is derived from an EMBL/GenBank/DDBJ whole genome shotgun (WGS) entry which is preliminary data.</text>
</comment>
<dbReference type="AlphaFoldDB" id="A0A177E9F2"/>
<sequence>MLILRRRPGESIVIGGEIVIKVLEVSGNQIKLGIEAPAHIPVHRLEVLERIRQENLSAARVPSDLENFLLKLKK</sequence>